<comment type="caution">
    <text evidence="1">The sequence shown here is derived from an EMBL/GenBank/DDBJ whole genome shotgun (WGS) entry which is preliminary data.</text>
</comment>
<organism evidence="1 2">
    <name type="scientific">Smallanthus sonchifolius</name>
    <dbReference type="NCBI Taxonomy" id="185202"/>
    <lineage>
        <taxon>Eukaryota</taxon>
        <taxon>Viridiplantae</taxon>
        <taxon>Streptophyta</taxon>
        <taxon>Embryophyta</taxon>
        <taxon>Tracheophyta</taxon>
        <taxon>Spermatophyta</taxon>
        <taxon>Magnoliopsida</taxon>
        <taxon>eudicotyledons</taxon>
        <taxon>Gunneridae</taxon>
        <taxon>Pentapetalae</taxon>
        <taxon>asterids</taxon>
        <taxon>campanulids</taxon>
        <taxon>Asterales</taxon>
        <taxon>Asteraceae</taxon>
        <taxon>Asteroideae</taxon>
        <taxon>Heliantheae alliance</taxon>
        <taxon>Millerieae</taxon>
        <taxon>Smallanthus</taxon>
    </lineage>
</organism>
<protein>
    <submittedName>
        <fullName evidence="1">Uncharacterized protein</fullName>
    </submittedName>
</protein>
<proteinExistence type="predicted"/>
<evidence type="ECO:0000313" key="2">
    <source>
        <dbReference type="Proteomes" id="UP001056120"/>
    </source>
</evidence>
<dbReference type="EMBL" id="CM042029">
    <property type="protein sequence ID" value="KAI3795701.1"/>
    <property type="molecule type" value="Genomic_DNA"/>
</dbReference>
<keyword evidence="2" id="KW-1185">Reference proteome</keyword>
<accession>A0ACB9HKC2</accession>
<reference evidence="2" key="1">
    <citation type="journal article" date="2022" name="Mol. Ecol. Resour.">
        <title>The genomes of chicory, endive, great burdock and yacon provide insights into Asteraceae palaeo-polyploidization history and plant inulin production.</title>
        <authorList>
            <person name="Fan W."/>
            <person name="Wang S."/>
            <person name="Wang H."/>
            <person name="Wang A."/>
            <person name="Jiang F."/>
            <person name="Liu H."/>
            <person name="Zhao H."/>
            <person name="Xu D."/>
            <person name="Zhang Y."/>
        </authorList>
    </citation>
    <scope>NUCLEOTIDE SEQUENCE [LARGE SCALE GENOMIC DNA]</scope>
    <source>
        <strain evidence="2">cv. Yunnan</strain>
    </source>
</reference>
<name>A0ACB9HKC2_9ASTR</name>
<gene>
    <name evidence="1" type="ORF">L1987_38358</name>
</gene>
<sequence length="451" mass="51213">MSIVTFLMCKYHTLSQIPNLTQNPNSQIQTPILRILQSFSSTSMASISKLRFLNTRNRQKLYAIYQIQQRNFSSILNPDSTTPLSSKEKSRAALSLLKSESNPERIIEICRAASLTPESHLDRVAFSRAISKLTELNYYEGIRNFVDDLLKTRPDLNNEKFICNAIVCYGQAGLLTNAHQLFDKMPQLGVAYSSKSLNALMFSCMSANNYDEVKRVYLDFPGKYRVKPNVDTYNTMIKAFCESGSASSCYSVTAEMVRKKCKPNATTFGIMIGGFYKEEKFDEVGKVLEMMKKHQVPVTIGTHNIRIQSLCKLKRSPEAKALFDGVLSRGMKGNSVTYSHLIHGFCREGKLNEAKELFKKMVNGGFKPESDCYFTLVHYLCKSGDFETALEVCKKSMEKDWFPNFSTMKLLVEGLANGSKVDEAKELIEQMKNRFPQKADLWNELEEKLPK</sequence>
<dbReference type="Proteomes" id="UP001056120">
    <property type="component" value="Linkage Group LG12"/>
</dbReference>
<evidence type="ECO:0000313" key="1">
    <source>
        <dbReference type="EMBL" id="KAI3795701.1"/>
    </source>
</evidence>
<reference evidence="1 2" key="2">
    <citation type="journal article" date="2022" name="Mol. Ecol. Resour.">
        <title>The genomes of chicory, endive, great burdock and yacon provide insights into Asteraceae paleo-polyploidization history and plant inulin production.</title>
        <authorList>
            <person name="Fan W."/>
            <person name="Wang S."/>
            <person name="Wang H."/>
            <person name="Wang A."/>
            <person name="Jiang F."/>
            <person name="Liu H."/>
            <person name="Zhao H."/>
            <person name="Xu D."/>
            <person name="Zhang Y."/>
        </authorList>
    </citation>
    <scope>NUCLEOTIDE SEQUENCE [LARGE SCALE GENOMIC DNA]</scope>
    <source>
        <strain evidence="2">cv. Yunnan</strain>
        <tissue evidence="1">Leaves</tissue>
    </source>
</reference>